<protein>
    <recommendedName>
        <fullName evidence="8">General transcription and DNA repair factor IIH subunit TFB5</fullName>
    </recommendedName>
</protein>
<dbReference type="SMART" id="SM01395">
    <property type="entry name" value="Tbf5"/>
    <property type="match status" value="1"/>
</dbReference>
<keyword evidence="6 8" id="KW-0234">DNA repair</keyword>
<name>A0A9Q9C4M7_ENCHE</name>
<sequence>MVKATKGYFLRTEPSVKEVILKLGETENFIIEDINDTCVFITPEAASDIKERVELIMNNAKNPGK</sequence>
<dbReference type="PANTHER" id="PTHR28580">
    <property type="entry name" value="GENERAL TRANSCRIPTION FACTOR IIH SUBUNIT 5"/>
    <property type="match status" value="1"/>
</dbReference>
<reference evidence="9" key="1">
    <citation type="submission" date="2021-05" db="EMBL/GenBank/DDBJ databases">
        <title>Encephalitozoon hellem ATCC 50604 Complete Genome.</title>
        <authorList>
            <person name="Mascarenhas dos Santos A.C."/>
            <person name="Julian A.T."/>
            <person name="Pombert J.-F."/>
        </authorList>
    </citation>
    <scope>NUCLEOTIDE SEQUENCE</scope>
    <source>
        <strain evidence="9">ATCC 50604</strain>
    </source>
</reference>
<evidence type="ECO:0000313" key="10">
    <source>
        <dbReference type="EMBL" id="WEL37907.1"/>
    </source>
</evidence>
<gene>
    <name evidence="9" type="ORF">GPU96_01g01660</name>
    <name evidence="10" type="ORF">PFJ87_01g01610</name>
</gene>
<dbReference type="SUPFAM" id="SSF142897">
    <property type="entry name" value="TFB5-like"/>
    <property type="match status" value="1"/>
</dbReference>
<dbReference type="AlphaFoldDB" id="A0A9Q9C4M7"/>
<dbReference type="Gene3D" id="3.30.70.1220">
    <property type="entry name" value="TFB5-like"/>
    <property type="match status" value="1"/>
</dbReference>
<dbReference type="Proteomes" id="UP001059546">
    <property type="component" value="Chromosome I"/>
</dbReference>
<dbReference type="GO" id="GO:0006367">
    <property type="term" value="P:transcription initiation at RNA polymerase II promoter"/>
    <property type="evidence" value="ECO:0007669"/>
    <property type="project" value="UniProtKB-UniRule"/>
</dbReference>
<evidence type="ECO:0000256" key="7">
    <source>
        <dbReference type="ARBA" id="ARBA00023242"/>
    </source>
</evidence>
<keyword evidence="12" id="KW-1185">Reference proteome</keyword>
<keyword evidence="3 8" id="KW-0227">DNA damage</keyword>
<evidence type="ECO:0000256" key="3">
    <source>
        <dbReference type="ARBA" id="ARBA00022763"/>
    </source>
</evidence>
<comment type="subcellular location">
    <subcellularLocation>
        <location evidence="1 8">Nucleus</location>
    </subcellularLocation>
</comment>
<keyword evidence="7 8" id="KW-0539">Nucleus</keyword>
<keyword evidence="4 8" id="KW-0805">Transcription regulation</keyword>
<dbReference type="OrthoDB" id="354at2759"/>
<proteinExistence type="inferred from homology"/>
<comment type="function">
    <text evidence="8">In NER, TFIIH acts by opening DNA around the lesion to allow the excision of the damaged oligonucleotide and its replacement by a new DNA fragment. In transcription, TFIIH has an essential role in transcription initiation. When the pre-initiation complex (PIC) has been established, TFIIH is required for promoter opening and promoter escape.</text>
</comment>
<dbReference type="GO" id="GO:0006294">
    <property type="term" value="P:nucleotide-excision repair, preincision complex assembly"/>
    <property type="evidence" value="ECO:0007669"/>
    <property type="project" value="TreeGrafter"/>
</dbReference>
<evidence type="ECO:0000256" key="4">
    <source>
        <dbReference type="ARBA" id="ARBA00023015"/>
    </source>
</evidence>
<dbReference type="GO" id="GO:0005675">
    <property type="term" value="C:transcription factor TFIIH holo complex"/>
    <property type="evidence" value="ECO:0007669"/>
    <property type="project" value="TreeGrafter"/>
</dbReference>
<evidence type="ECO:0000256" key="5">
    <source>
        <dbReference type="ARBA" id="ARBA00023163"/>
    </source>
</evidence>
<keyword evidence="5 8" id="KW-0804">Transcription</keyword>
<comment type="subunit">
    <text evidence="8">Component of the 7-subunit TFIIH core complex.</text>
</comment>
<dbReference type="InterPro" id="IPR009400">
    <property type="entry name" value="TFIIH_TTDA/Tfb5"/>
</dbReference>
<dbReference type="Proteomes" id="UP001217963">
    <property type="component" value="Chromosome I"/>
</dbReference>
<evidence type="ECO:0000313" key="11">
    <source>
        <dbReference type="Proteomes" id="UP001059546"/>
    </source>
</evidence>
<dbReference type="EMBL" id="CP119062">
    <property type="protein sequence ID" value="WEL37907.1"/>
    <property type="molecule type" value="Genomic_DNA"/>
</dbReference>
<organism evidence="9 11">
    <name type="scientific">Encephalitozoon hellem</name>
    <name type="common">Microsporidian parasite</name>
    <dbReference type="NCBI Taxonomy" id="27973"/>
    <lineage>
        <taxon>Eukaryota</taxon>
        <taxon>Fungi</taxon>
        <taxon>Fungi incertae sedis</taxon>
        <taxon>Microsporidia</taxon>
        <taxon>Unikaryonidae</taxon>
        <taxon>Encephalitozoon</taxon>
    </lineage>
</organism>
<comment type="similarity">
    <text evidence="2 8">Belongs to the TFB5 family.</text>
</comment>
<evidence type="ECO:0000256" key="1">
    <source>
        <dbReference type="ARBA" id="ARBA00004123"/>
    </source>
</evidence>
<accession>A0A9Q9C4M7</accession>
<evidence type="ECO:0000256" key="6">
    <source>
        <dbReference type="ARBA" id="ARBA00023204"/>
    </source>
</evidence>
<evidence type="ECO:0000313" key="12">
    <source>
        <dbReference type="Proteomes" id="UP001217963"/>
    </source>
</evidence>
<evidence type="ECO:0000313" key="9">
    <source>
        <dbReference type="EMBL" id="UTX42462.1"/>
    </source>
</evidence>
<dbReference type="EMBL" id="CP075147">
    <property type="protein sequence ID" value="UTX42462.1"/>
    <property type="molecule type" value="Genomic_DNA"/>
</dbReference>
<reference evidence="10 12" key="2">
    <citation type="submission" date="2023-02" db="EMBL/GenBank/DDBJ databases">
        <title>Encephalitozoon hellem ATCC 50451 complete genome.</title>
        <authorList>
            <person name="Mascarenhas dos Santos A.C."/>
            <person name="Julian A.T."/>
            <person name="Pombert J.-F."/>
        </authorList>
    </citation>
    <scope>NUCLEOTIDE SEQUENCE [LARGE SCALE GENOMIC DNA]</scope>
    <source>
        <strain evidence="10 12">ATCC 50451</strain>
    </source>
</reference>
<dbReference type="GO" id="GO:0000439">
    <property type="term" value="C:transcription factor TFIIH core complex"/>
    <property type="evidence" value="ECO:0007669"/>
    <property type="project" value="UniProtKB-UniRule"/>
</dbReference>
<dbReference type="InterPro" id="IPR035935">
    <property type="entry name" value="TFB5-like_sf"/>
</dbReference>
<evidence type="ECO:0000256" key="8">
    <source>
        <dbReference type="RuleBase" id="RU368032"/>
    </source>
</evidence>
<dbReference type="Pfam" id="PF06331">
    <property type="entry name" value="Tfb5"/>
    <property type="match status" value="1"/>
</dbReference>
<evidence type="ECO:0000256" key="2">
    <source>
        <dbReference type="ARBA" id="ARBA00007470"/>
    </source>
</evidence>
<dbReference type="PANTHER" id="PTHR28580:SF1">
    <property type="entry name" value="GENERAL TRANSCRIPTION FACTOR IIH SUBUNIT 5"/>
    <property type="match status" value="1"/>
</dbReference>